<dbReference type="EMBL" id="VTPC01005157">
    <property type="protein sequence ID" value="KAF2896389.1"/>
    <property type="molecule type" value="Genomic_DNA"/>
</dbReference>
<keyword evidence="3" id="KW-1185">Reference proteome</keyword>
<evidence type="ECO:0000313" key="3">
    <source>
        <dbReference type="Proteomes" id="UP000801492"/>
    </source>
</evidence>
<comment type="caution">
    <text evidence="2">The sequence shown here is derived from an EMBL/GenBank/DDBJ whole genome shotgun (WGS) entry which is preliminary data.</text>
</comment>
<dbReference type="InterPro" id="IPR009057">
    <property type="entry name" value="Homeodomain-like_sf"/>
</dbReference>
<comment type="subcellular location">
    <subcellularLocation>
        <location evidence="1">Nucleus</location>
    </subcellularLocation>
</comment>
<gene>
    <name evidence="2" type="ORF">ILUMI_09786</name>
</gene>
<evidence type="ECO:0000313" key="2">
    <source>
        <dbReference type="EMBL" id="KAF2896389.1"/>
    </source>
</evidence>
<proteinExistence type="predicted"/>
<protein>
    <recommendedName>
        <fullName evidence="4">HTH psq-type domain-containing protein</fullName>
    </recommendedName>
</protein>
<dbReference type="AlphaFoldDB" id="A0A8K0D1P6"/>
<dbReference type="OrthoDB" id="6750265at2759"/>
<reference evidence="2" key="1">
    <citation type="submission" date="2019-08" db="EMBL/GenBank/DDBJ databases">
        <title>The genome of the North American firefly Photinus pyralis.</title>
        <authorList>
            <consortium name="Photinus pyralis genome working group"/>
            <person name="Fallon T.R."/>
            <person name="Sander Lower S.E."/>
            <person name="Weng J.-K."/>
        </authorList>
    </citation>
    <scope>NUCLEOTIDE SEQUENCE</scope>
    <source>
        <strain evidence="2">TRF0915ILg1</strain>
        <tissue evidence="2">Whole body</tissue>
    </source>
</reference>
<sequence>MSRYKKENDQQSWSSDDMASALKAMLDEKIGYYKESTRFNVPQTTLENRMEKVKSGMSVEEASRKGGLGRYKPVIICNEEKELVNHVLFLESRVFGPTTTELGQLALFGKPYVKAATIETALNGFRKIK</sequence>
<dbReference type="SUPFAM" id="SSF46689">
    <property type="entry name" value="Homeodomain-like"/>
    <property type="match status" value="1"/>
</dbReference>
<dbReference type="Proteomes" id="UP000801492">
    <property type="component" value="Unassembled WGS sequence"/>
</dbReference>
<evidence type="ECO:0000256" key="1">
    <source>
        <dbReference type="ARBA" id="ARBA00004123"/>
    </source>
</evidence>
<accession>A0A8K0D1P6</accession>
<dbReference type="Gene3D" id="1.10.10.60">
    <property type="entry name" value="Homeodomain-like"/>
    <property type="match status" value="1"/>
</dbReference>
<name>A0A8K0D1P6_IGNLU</name>
<evidence type="ECO:0008006" key="4">
    <source>
        <dbReference type="Google" id="ProtNLM"/>
    </source>
</evidence>
<dbReference type="GO" id="GO:0005634">
    <property type="term" value="C:nucleus"/>
    <property type="evidence" value="ECO:0007669"/>
    <property type="project" value="UniProtKB-SubCell"/>
</dbReference>
<organism evidence="2 3">
    <name type="scientific">Ignelater luminosus</name>
    <name type="common">Cucubano</name>
    <name type="synonym">Pyrophorus luminosus</name>
    <dbReference type="NCBI Taxonomy" id="2038154"/>
    <lineage>
        <taxon>Eukaryota</taxon>
        <taxon>Metazoa</taxon>
        <taxon>Ecdysozoa</taxon>
        <taxon>Arthropoda</taxon>
        <taxon>Hexapoda</taxon>
        <taxon>Insecta</taxon>
        <taxon>Pterygota</taxon>
        <taxon>Neoptera</taxon>
        <taxon>Endopterygota</taxon>
        <taxon>Coleoptera</taxon>
        <taxon>Polyphaga</taxon>
        <taxon>Elateriformia</taxon>
        <taxon>Elateroidea</taxon>
        <taxon>Elateridae</taxon>
        <taxon>Agrypninae</taxon>
        <taxon>Pyrophorini</taxon>
        <taxon>Ignelater</taxon>
    </lineage>
</organism>